<dbReference type="PANTHER" id="PTHR34293">
    <property type="entry name" value="HTH-TYPE TRANSCRIPTIONAL REGULATOR TRMBL2"/>
    <property type="match status" value="1"/>
</dbReference>
<feature type="domain" description="HTH luxR-type" evidence="1">
    <location>
        <begin position="267"/>
        <end position="324"/>
    </location>
</feature>
<dbReference type="Proteomes" id="UP000317940">
    <property type="component" value="Unassembled WGS sequence"/>
</dbReference>
<evidence type="ECO:0000313" key="2">
    <source>
        <dbReference type="EMBL" id="TWF99890.1"/>
    </source>
</evidence>
<gene>
    <name evidence="2" type="ORF">FHX73_113750</name>
</gene>
<dbReference type="RefSeq" id="WP_145906073.1">
    <property type="nucleotide sequence ID" value="NZ_BAAAMZ010000021.1"/>
</dbReference>
<dbReference type="SUPFAM" id="SSF46894">
    <property type="entry name" value="C-terminal effector domain of the bipartite response regulators"/>
    <property type="match status" value="1"/>
</dbReference>
<dbReference type="SMART" id="SM00421">
    <property type="entry name" value="HTH_LUXR"/>
    <property type="match status" value="1"/>
</dbReference>
<dbReference type="InterPro" id="IPR000792">
    <property type="entry name" value="Tscrpt_reg_LuxR_C"/>
</dbReference>
<dbReference type="Gene3D" id="1.10.10.10">
    <property type="entry name" value="Winged helix-like DNA-binding domain superfamily/Winged helix DNA-binding domain"/>
    <property type="match status" value="1"/>
</dbReference>
<evidence type="ECO:0000313" key="3">
    <source>
        <dbReference type="Proteomes" id="UP000317940"/>
    </source>
</evidence>
<dbReference type="GO" id="GO:0003677">
    <property type="term" value="F:DNA binding"/>
    <property type="evidence" value="ECO:0007669"/>
    <property type="project" value="InterPro"/>
</dbReference>
<dbReference type="EMBL" id="VIWT01000001">
    <property type="protein sequence ID" value="TWF99890.1"/>
    <property type="molecule type" value="Genomic_DNA"/>
</dbReference>
<reference evidence="2 3" key="1">
    <citation type="submission" date="2019-06" db="EMBL/GenBank/DDBJ databases">
        <title>Sequencing the genomes of 1000 actinobacteria strains.</title>
        <authorList>
            <person name="Klenk H.-P."/>
        </authorList>
    </citation>
    <scope>NUCLEOTIDE SEQUENCE [LARGE SCALE GENOMIC DNA]</scope>
    <source>
        <strain evidence="2 3">DSM 44826</strain>
    </source>
</reference>
<dbReference type="InterPro" id="IPR016032">
    <property type="entry name" value="Sig_transdc_resp-reg_C-effctor"/>
</dbReference>
<sequence>MGQARAAGERPFLIPAAHDLYLRVLRGELTDPSDSPEREQLLAVKLLAPDAERPGHYMALNVSSALRGWQSDLYTMAATALTEARSVEAALQPLVTAWAHTQAGQAVTSGVEVVRGYEEIERRISLITASCTVEALTAHPTGPRSPAVLARSYERDMPLLRRGAKMRTIYLPSVRTDAPTARWAQTMGEQGVQIRTSSDFARVIIIDYHTVITSLLHRSAAVVEPDPTNAAMIITNPLLVFHWLAGFERDWGRAKPWDGTIAEPVPRLPLTDSEVGILRCLARGLDQDQAAAELYVSRRFVTGRLASLRAATGSGSLAQLMYWWGLNHVDYKQEMATS</sequence>
<protein>
    <recommendedName>
        <fullName evidence="1">HTH luxR-type domain-containing protein</fullName>
    </recommendedName>
</protein>
<dbReference type="InterPro" id="IPR051797">
    <property type="entry name" value="TrmB-like"/>
</dbReference>
<dbReference type="OrthoDB" id="4171095at2"/>
<dbReference type="GO" id="GO:0006355">
    <property type="term" value="P:regulation of DNA-templated transcription"/>
    <property type="evidence" value="ECO:0007669"/>
    <property type="project" value="InterPro"/>
</dbReference>
<comment type="caution">
    <text evidence="2">The sequence shown here is derived from an EMBL/GenBank/DDBJ whole genome shotgun (WGS) entry which is preliminary data.</text>
</comment>
<accession>A0A561UKK0</accession>
<dbReference type="PANTHER" id="PTHR34293:SF1">
    <property type="entry name" value="HTH-TYPE TRANSCRIPTIONAL REGULATOR TRMBL2"/>
    <property type="match status" value="1"/>
</dbReference>
<dbReference type="InterPro" id="IPR036388">
    <property type="entry name" value="WH-like_DNA-bd_sf"/>
</dbReference>
<evidence type="ECO:0000259" key="1">
    <source>
        <dbReference type="SMART" id="SM00421"/>
    </source>
</evidence>
<name>A0A561UKK0_9ACTN</name>
<dbReference type="AlphaFoldDB" id="A0A561UKK0"/>
<keyword evidence="3" id="KW-1185">Reference proteome</keyword>
<organism evidence="2 3">
    <name type="scientific">Kitasatospora viridis</name>
    <dbReference type="NCBI Taxonomy" id="281105"/>
    <lineage>
        <taxon>Bacteria</taxon>
        <taxon>Bacillati</taxon>
        <taxon>Actinomycetota</taxon>
        <taxon>Actinomycetes</taxon>
        <taxon>Kitasatosporales</taxon>
        <taxon>Streptomycetaceae</taxon>
        <taxon>Kitasatospora</taxon>
    </lineage>
</organism>
<proteinExistence type="predicted"/>